<feature type="non-terminal residue" evidence="2">
    <location>
        <position position="1"/>
    </location>
</feature>
<dbReference type="Gene3D" id="2.60.40.10">
    <property type="entry name" value="Immunoglobulins"/>
    <property type="match status" value="2"/>
</dbReference>
<dbReference type="PANTHER" id="PTHR44103:SF1">
    <property type="entry name" value="PROPROTEIN CONVERTASE P"/>
    <property type="match status" value="1"/>
</dbReference>
<dbReference type="SUPFAM" id="SSF49299">
    <property type="entry name" value="PKD domain"/>
    <property type="match status" value="2"/>
</dbReference>
<dbReference type="NCBIfam" id="TIGR04183">
    <property type="entry name" value="Por_Secre_tail"/>
    <property type="match status" value="1"/>
</dbReference>
<accession>A0A0F9T5F2</accession>
<evidence type="ECO:0000259" key="1">
    <source>
        <dbReference type="PROSITE" id="PS50093"/>
    </source>
</evidence>
<evidence type="ECO:0000313" key="2">
    <source>
        <dbReference type="EMBL" id="KKN70167.1"/>
    </source>
</evidence>
<dbReference type="InterPro" id="IPR022409">
    <property type="entry name" value="PKD/Chitinase_dom"/>
</dbReference>
<reference evidence="2" key="1">
    <citation type="journal article" date="2015" name="Nature">
        <title>Complex archaea that bridge the gap between prokaryotes and eukaryotes.</title>
        <authorList>
            <person name="Spang A."/>
            <person name="Saw J.H."/>
            <person name="Jorgensen S.L."/>
            <person name="Zaremba-Niedzwiedzka K."/>
            <person name="Martijn J."/>
            <person name="Lind A.E."/>
            <person name="van Eijk R."/>
            <person name="Schleper C."/>
            <person name="Guy L."/>
            <person name="Ettema T.J."/>
        </authorList>
    </citation>
    <scope>NUCLEOTIDE SEQUENCE</scope>
</reference>
<dbReference type="InterPro" id="IPR028994">
    <property type="entry name" value="Integrin_alpha_N"/>
</dbReference>
<dbReference type="Pfam" id="PF22352">
    <property type="entry name" value="K319L-like_PKD"/>
    <property type="match status" value="1"/>
</dbReference>
<feature type="domain" description="PKD" evidence="1">
    <location>
        <begin position="348"/>
        <end position="426"/>
    </location>
</feature>
<dbReference type="AlphaFoldDB" id="A0A0F9T5F2"/>
<name>A0A0F9T5F2_9ZZZZ</name>
<dbReference type="SUPFAM" id="SSF69318">
    <property type="entry name" value="Integrin alpha N-terminal domain"/>
    <property type="match status" value="1"/>
</dbReference>
<dbReference type="Pfam" id="PF18911">
    <property type="entry name" value="PKD_4"/>
    <property type="match status" value="1"/>
</dbReference>
<dbReference type="EMBL" id="LAZR01000410">
    <property type="protein sequence ID" value="KKN70167.1"/>
    <property type="molecule type" value="Genomic_DNA"/>
</dbReference>
<dbReference type="CDD" id="cd00146">
    <property type="entry name" value="PKD"/>
    <property type="match status" value="2"/>
</dbReference>
<dbReference type="InterPro" id="IPR035986">
    <property type="entry name" value="PKD_dom_sf"/>
</dbReference>
<dbReference type="InterPro" id="IPR026444">
    <property type="entry name" value="Secre_tail"/>
</dbReference>
<gene>
    <name evidence="2" type="ORF">LCGC14_0433990</name>
</gene>
<dbReference type="SMART" id="SM00089">
    <property type="entry name" value="PKD"/>
    <property type="match status" value="2"/>
</dbReference>
<comment type="caution">
    <text evidence="2">The sequence shown here is derived from an EMBL/GenBank/DDBJ whole genome shotgun (WGS) entry which is preliminary data.</text>
</comment>
<dbReference type="InterPro" id="IPR000601">
    <property type="entry name" value="PKD_dom"/>
</dbReference>
<dbReference type="InterPro" id="IPR013783">
    <property type="entry name" value="Ig-like_fold"/>
</dbReference>
<organism evidence="2">
    <name type="scientific">marine sediment metagenome</name>
    <dbReference type="NCBI Taxonomy" id="412755"/>
    <lineage>
        <taxon>unclassified sequences</taxon>
        <taxon>metagenomes</taxon>
        <taxon>ecological metagenomes</taxon>
    </lineage>
</organism>
<protein>
    <recommendedName>
        <fullName evidence="1">PKD domain-containing protein</fullName>
    </recommendedName>
</protein>
<dbReference type="PANTHER" id="PTHR44103">
    <property type="entry name" value="PROPROTEIN CONVERTASE P"/>
    <property type="match status" value="1"/>
</dbReference>
<dbReference type="PROSITE" id="PS50093">
    <property type="entry name" value="PKD"/>
    <property type="match status" value="1"/>
</dbReference>
<proteinExistence type="predicted"/>
<sequence length="523" mass="55887">VKTVPTRCLLSQLPAQIADAVTNRVVGGIIADDETIDHQVVENPAIVVGKQPVALPPLGQAGDIDRDGDLDLFQGINWLRNNGNNDFETFGTGITYASTPDRAQLADFDRDGDLDAVVGQLSLGGTGNNTEFAWFAAPADPTQPWIRNVLDTDINGSLSVFAVDIDFDGDKDIVVGEWRGEQRLIAFENDLCGSGGFELRVIDDGSLGLEHHDGTRVTDIDNDGDLDVISNGWLNDRIPRIYENTTVPVENEGPIVDAGEDRTVDIGAPFILTGTANDPDGGDIESFLWTLQSGPGGDAATLTGADTPELTVNNTVPGLYVFRLSATDDEGDTGFDEARVSVLPESGILAVAEAAPTEGDAPLEVSFTGSNSVGTITGYLWNFMDGNTSTEADPTNTFLAEGTYEVELTVTGPGGMTDTTSITIVVGETVDGDMMGVFLEQNPPKDGIARIRVMNQPENFKVLGIKIHDIQGRLLNSYGPEDINIEGSATYQVPVHILKAGLYFFEISMNQGESMTLKMIVNN</sequence>